<proteinExistence type="predicted"/>
<dbReference type="OrthoDB" id="1058301at2759"/>
<accession>A0A8H8DFN7</accession>
<comment type="caution">
    <text evidence="1">The sequence shown here is derived from an EMBL/GenBank/DDBJ whole genome shotgun (WGS) entry which is preliminary data.</text>
</comment>
<evidence type="ECO:0000313" key="1">
    <source>
        <dbReference type="EMBL" id="KAG5456127.1"/>
    </source>
</evidence>
<evidence type="ECO:0000313" key="2">
    <source>
        <dbReference type="Proteomes" id="UP000673691"/>
    </source>
</evidence>
<sequence>MVAGLLIDFPIEFLLPRGVGQAGQEGWESKPTQGAPPLVREKGSVSFVSVFLALSLAFSLSLPSLSLSHSFGNRGQLQKRRPQSAADGLPVRYLFPLLQVPRLAGGELPTATSFPQPPPRRASRFPAARSPVSVFHAVTRPAASNSAKTMNRRFLYRAACLLSPVLLALGSEQNVLSRSTSGNVWPTLMGRPALIIGHRGKRKKPKKSYYGAKSFREWGVAAVSTVPDTAQTACPSRTTTFALSASNRDWQADRRVRPGLISAFAHRKRTLRFNDTAGSGGWMTFEDDWCIFDFTLAELQTLKVKVVARRTIFANSARLERNADLLVFVPVAGQSSWEDVDAASCKLQTVSEGIALLV</sequence>
<reference evidence="1 2" key="1">
    <citation type="journal article" name="Sci. Rep.">
        <title>Genome-scale phylogenetic analyses confirm Olpidium as the closest living zoosporic fungus to the non-flagellated, terrestrial fungi.</title>
        <authorList>
            <person name="Chang Y."/>
            <person name="Rochon D."/>
            <person name="Sekimoto S."/>
            <person name="Wang Y."/>
            <person name="Chovatia M."/>
            <person name="Sandor L."/>
            <person name="Salamov A."/>
            <person name="Grigoriev I.V."/>
            <person name="Stajich J.E."/>
            <person name="Spatafora J.W."/>
        </authorList>
    </citation>
    <scope>NUCLEOTIDE SEQUENCE [LARGE SCALE GENOMIC DNA]</scope>
    <source>
        <strain evidence="1">S191</strain>
    </source>
</reference>
<dbReference type="AlphaFoldDB" id="A0A8H8DFN7"/>
<dbReference type="Proteomes" id="UP000673691">
    <property type="component" value="Unassembled WGS sequence"/>
</dbReference>
<organism evidence="1 2">
    <name type="scientific">Olpidium bornovanus</name>
    <dbReference type="NCBI Taxonomy" id="278681"/>
    <lineage>
        <taxon>Eukaryota</taxon>
        <taxon>Fungi</taxon>
        <taxon>Fungi incertae sedis</taxon>
        <taxon>Olpidiomycota</taxon>
        <taxon>Olpidiomycotina</taxon>
        <taxon>Olpidiomycetes</taxon>
        <taxon>Olpidiales</taxon>
        <taxon>Olpidiaceae</taxon>
        <taxon>Olpidium</taxon>
    </lineage>
</organism>
<gene>
    <name evidence="1" type="ORF">BJ554DRAFT_4221</name>
</gene>
<protein>
    <submittedName>
        <fullName evidence="1">Uncharacterized protein</fullName>
    </submittedName>
</protein>
<keyword evidence="2" id="KW-1185">Reference proteome</keyword>
<dbReference type="EMBL" id="JAEFCI010012236">
    <property type="protein sequence ID" value="KAG5456127.1"/>
    <property type="molecule type" value="Genomic_DNA"/>
</dbReference>
<name>A0A8H8DFN7_9FUNG</name>